<evidence type="ECO:0000256" key="4">
    <source>
        <dbReference type="ARBA" id="ARBA00022989"/>
    </source>
</evidence>
<evidence type="ECO:0000256" key="1">
    <source>
        <dbReference type="ARBA" id="ARBA00004141"/>
    </source>
</evidence>
<evidence type="ECO:0000256" key="7">
    <source>
        <dbReference type="RuleBase" id="RU079119"/>
    </source>
</evidence>
<dbReference type="Pfam" id="PF01529">
    <property type="entry name" value="DHHC"/>
    <property type="match status" value="1"/>
</dbReference>
<dbReference type="EMBL" id="JABSTR010000011">
    <property type="protein sequence ID" value="KAH9381644.1"/>
    <property type="molecule type" value="Genomic_DNA"/>
</dbReference>
<dbReference type="Proteomes" id="UP000821853">
    <property type="component" value="Chromosome 9"/>
</dbReference>
<dbReference type="PROSITE" id="PS50216">
    <property type="entry name" value="DHHC"/>
    <property type="match status" value="1"/>
</dbReference>
<sequence length="118" mass="13122">MDHHCPWFNNCVSFTNYKSFLLTITYSTLLAIFTLLTTIPGALKAWFSCGLCFETLQVNGLVVCSAITSVSLGVLVPIHIDFVLRNVTTLENMGSTVLREADDSFNLGRKRNFVQVSL</sequence>
<dbReference type="InterPro" id="IPR001594">
    <property type="entry name" value="Palmitoyltrfase_DHHC"/>
</dbReference>
<keyword evidence="3 7" id="KW-0812">Transmembrane</keyword>
<reference evidence="9 10" key="1">
    <citation type="journal article" date="2020" name="Cell">
        <title>Large-Scale Comparative Analyses of Tick Genomes Elucidate Their Genetic Diversity and Vector Capacities.</title>
        <authorList>
            <consortium name="Tick Genome and Microbiome Consortium (TIGMIC)"/>
            <person name="Jia N."/>
            <person name="Wang J."/>
            <person name="Shi W."/>
            <person name="Du L."/>
            <person name="Sun Y."/>
            <person name="Zhan W."/>
            <person name="Jiang J.F."/>
            <person name="Wang Q."/>
            <person name="Zhang B."/>
            <person name="Ji P."/>
            <person name="Bell-Sakyi L."/>
            <person name="Cui X.M."/>
            <person name="Yuan T.T."/>
            <person name="Jiang B.G."/>
            <person name="Yang W.F."/>
            <person name="Lam T.T."/>
            <person name="Chang Q.C."/>
            <person name="Ding S.J."/>
            <person name="Wang X.J."/>
            <person name="Zhu J.G."/>
            <person name="Ruan X.D."/>
            <person name="Zhao L."/>
            <person name="Wei J.T."/>
            <person name="Ye R.Z."/>
            <person name="Que T.C."/>
            <person name="Du C.H."/>
            <person name="Zhou Y.H."/>
            <person name="Cheng J.X."/>
            <person name="Dai P.F."/>
            <person name="Guo W.B."/>
            <person name="Han X.H."/>
            <person name="Huang E.J."/>
            <person name="Li L.F."/>
            <person name="Wei W."/>
            <person name="Gao Y.C."/>
            <person name="Liu J.Z."/>
            <person name="Shao H.Z."/>
            <person name="Wang X."/>
            <person name="Wang C.C."/>
            <person name="Yang T.C."/>
            <person name="Huo Q.B."/>
            <person name="Li W."/>
            <person name="Chen H.Y."/>
            <person name="Chen S.E."/>
            <person name="Zhou L.G."/>
            <person name="Ni X.B."/>
            <person name="Tian J.H."/>
            <person name="Sheng Y."/>
            <person name="Liu T."/>
            <person name="Pan Y.S."/>
            <person name="Xia L.Y."/>
            <person name="Li J."/>
            <person name="Zhao F."/>
            <person name="Cao W.C."/>
        </authorList>
    </citation>
    <scope>NUCLEOTIDE SEQUENCE [LARGE SCALE GENOMIC DNA]</scope>
    <source>
        <strain evidence="9">HaeL-2018</strain>
    </source>
</reference>
<dbReference type="EC" id="2.3.1.225" evidence="7"/>
<comment type="catalytic activity">
    <reaction evidence="7">
        <text>L-cysteinyl-[protein] + hexadecanoyl-CoA = S-hexadecanoyl-L-cysteinyl-[protein] + CoA</text>
        <dbReference type="Rhea" id="RHEA:36683"/>
        <dbReference type="Rhea" id="RHEA-COMP:10131"/>
        <dbReference type="Rhea" id="RHEA-COMP:11032"/>
        <dbReference type="ChEBI" id="CHEBI:29950"/>
        <dbReference type="ChEBI" id="CHEBI:57287"/>
        <dbReference type="ChEBI" id="CHEBI:57379"/>
        <dbReference type="ChEBI" id="CHEBI:74151"/>
        <dbReference type="EC" id="2.3.1.225"/>
    </reaction>
</comment>
<evidence type="ECO:0000313" key="9">
    <source>
        <dbReference type="EMBL" id="KAH9381644.1"/>
    </source>
</evidence>
<dbReference type="GO" id="GO:0005794">
    <property type="term" value="C:Golgi apparatus"/>
    <property type="evidence" value="ECO:0007669"/>
    <property type="project" value="TreeGrafter"/>
</dbReference>
<evidence type="ECO:0000256" key="3">
    <source>
        <dbReference type="ARBA" id="ARBA00022692"/>
    </source>
</evidence>
<dbReference type="PANTHER" id="PTHR22883:SF147">
    <property type="entry name" value="PALMITOYLTRANSFERASE"/>
    <property type="match status" value="1"/>
</dbReference>
<dbReference type="GO" id="GO:0019706">
    <property type="term" value="F:protein-cysteine S-palmitoyltransferase activity"/>
    <property type="evidence" value="ECO:0007669"/>
    <property type="project" value="UniProtKB-EC"/>
</dbReference>
<dbReference type="GO" id="GO:0006612">
    <property type="term" value="P:protein targeting to membrane"/>
    <property type="evidence" value="ECO:0007669"/>
    <property type="project" value="TreeGrafter"/>
</dbReference>
<comment type="domain">
    <text evidence="7">The DHHC domain is required for palmitoyltransferase activity.</text>
</comment>
<feature type="transmembrane region" description="Helical" evidence="7">
    <location>
        <begin position="58"/>
        <end position="80"/>
    </location>
</feature>
<protein>
    <recommendedName>
        <fullName evidence="7">Palmitoyltransferase</fullName>
        <ecNumber evidence="7">2.3.1.225</ecNumber>
    </recommendedName>
</protein>
<feature type="domain" description="Palmitoyltransferase DHHC" evidence="8">
    <location>
        <begin position="1"/>
        <end position="93"/>
    </location>
</feature>
<evidence type="ECO:0000256" key="5">
    <source>
        <dbReference type="ARBA" id="ARBA00023136"/>
    </source>
</evidence>
<proteinExistence type="inferred from homology"/>
<evidence type="ECO:0000256" key="6">
    <source>
        <dbReference type="ARBA" id="ARBA00023315"/>
    </source>
</evidence>
<evidence type="ECO:0000259" key="8">
    <source>
        <dbReference type="Pfam" id="PF01529"/>
    </source>
</evidence>
<dbReference type="GO" id="GO:0016020">
    <property type="term" value="C:membrane"/>
    <property type="evidence" value="ECO:0007669"/>
    <property type="project" value="UniProtKB-SubCell"/>
</dbReference>
<name>A0A9J6H4R3_HAELO</name>
<accession>A0A9J6H4R3</accession>
<keyword evidence="5 7" id="KW-0472">Membrane</keyword>
<dbReference type="VEuPathDB" id="VectorBase:HLOH_055079"/>
<feature type="transmembrane region" description="Helical" evidence="7">
    <location>
        <begin position="20"/>
        <end position="46"/>
    </location>
</feature>
<dbReference type="AlphaFoldDB" id="A0A9J6H4R3"/>
<keyword evidence="4 7" id="KW-1133">Transmembrane helix</keyword>
<evidence type="ECO:0000256" key="2">
    <source>
        <dbReference type="ARBA" id="ARBA00022679"/>
    </source>
</evidence>
<organism evidence="9 10">
    <name type="scientific">Haemaphysalis longicornis</name>
    <name type="common">Bush tick</name>
    <dbReference type="NCBI Taxonomy" id="44386"/>
    <lineage>
        <taxon>Eukaryota</taxon>
        <taxon>Metazoa</taxon>
        <taxon>Ecdysozoa</taxon>
        <taxon>Arthropoda</taxon>
        <taxon>Chelicerata</taxon>
        <taxon>Arachnida</taxon>
        <taxon>Acari</taxon>
        <taxon>Parasitiformes</taxon>
        <taxon>Ixodida</taxon>
        <taxon>Ixodoidea</taxon>
        <taxon>Ixodidae</taxon>
        <taxon>Haemaphysalinae</taxon>
        <taxon>Haemaphysalis</taxon>
    </lineage>
</organism>
<evidence type="ECO:0000313" key="10">
    <source>
        <dbReference type="Proteomes" id="UP000821853"/>
    </source>
</evidence>
<keyword evidence="6 7" id="KW-0012">Acyltransferase</keyword>
<gene>
    <name evidence="9" type="ORF">HPB48_010595</name>
</gene>
<comment type="similarity">
    <text evidence="7">Belongs to the DHHC palmitoyltransferase family.</text>
</comment>
<comment type="subcellular location">
    <subcellularLocation>
        <location evidence="1">Membrane</location>
        <topology evidence="1">Multi-pass membrane protein</topology>
    </subcellularLocation>
</comment>
<comment type="caution">
    <text evidence="9">The sequence shown here is derived from an EMBL/GenBank/DDBJ whole genome shotgun (WGS) entry which is preliminary data.</text>
</comment>
<keyword evidence="2 7" id="KW-0808">Transferase</keyword>
<dbReference type="OrthoDB" id="302728at2759"/>
<dbReference type="InterPro" id="IPR039859">
    <property type="entry name" value="PFA4/ZDH16/20/ERF2-like"/>
</dbReference>
<dbReference type="GO" id="GO:0005783">
    <property type="term" value="C:endoplasmic reticulum"/>
    <property type="evidence" value="ECO:0007669"/>
    <property type="project" value="TreeGrafter"/>
</dbReference>
<keyword evidence="10" id="KW-1185">Reference proteome</keyword>
<dbReference type="PANTHER" id="PTHR22883">
    <property type="entry name" value="ZINC FINGER DHHC DOMAIN CONTAINING PROTEIN"/>
    <property type="match status" value="1"/>
</dbReference>